<sequence>MHVASTTLGASEDVASLVYKVLSQPALSQTSSTNPDAPIIEEVDASSDESEFSFPESTPLSKLRDSPCSVSSTVMLVMMTNTTSMEEQVSIMAKTLEELMKSITEREVRRDAQMSFVMSKIESMLEPNRIEGDPAKEVHREEAESSKNDQMGSGSQSSIAYAKPYTQRIDLMRMPKNYQLPKFQQFDGNAFDWYTNLKPNSINCWDQLEQQFLNRFYSTRRTVSMVELTNSKQWKEEPVIDYIQRWKNLSLNSEDQLSETSGTEMCIQGMHWGLSYILQGIKPRTFEELATRAHDMELSISTNGNQGPPVQGLSKGKEKQDPPKGGKFPSKTENKQSMTVTTAPFKVPINPKMKDEKPPTIQEKGKRKSTLLEMQEKQYPFPNSDVSKMLDYLLTLKVIELLEMKHPEEANQTNDPKYCKYHRLVSHPMERCFVLKDKIMELARQGKITFDDDDVVTSNLAMCRHRRKIF</sequence>
<feature type="compositionally biased region" description="Basic and acidic residues" evidence="1">
    <location>
        <begin position="130"/>
        <end position="147"/>
    </location>
</feature>
<dbReference type="EMBL" id="OIVN01003135">
    <property type="protein sequence ID" value="SPD09043.1"/>
    <property type="molecule type" value="Genomic_DNA"/>
</dbReference>
<evidence type="ECO:0000256" key="1">
    <source>
        <dbReference type="SAM" id="MobiDB-lite"/>
    </source>
</evidence>
<evidence type="ECO:0000259" key="2">
    <source>
        <dbReference type="Pfam" id="PF03732"/>
    </source>
</evidence>
<feature type="compositionally biased region" description="Polar residues" evidence="1">
    <location>
        <begin position="299"/>
        <end position="308"/>
    </location>
</feature>
<reference evidence="3" key="1">
    <citation type="submission" date="2018-02" db="EMBL/GenBank/DDBJ databases">
        <authorList>
            <person name="Cohen D.B."/>
            <person name="Kent A.D."/>
        </authorList>
    </citation>
    <scope>NUCLEOTIDE SEQUENCE</scope>
</reference>
<feature type="region of interest" description="Disordered" evidence="1">
    <location>
        <begin position="130"/>
        <end position="157"/>
    </location>
</feature>
<dbReference type="PANTHER" id="PTHR33437:SF2">
    <property type="entry name" value="OS06G0361200 PROTEIN"/>
    <property type="match status" value="1"/>
</dbReference>
<accession>A0A2N9HBA3</accession>
<evidence type="ECO:0000313" key="3">
    <source>
        <dbReference type="EMBL" id="SPD09043.1"/>
    </source>
</evidence>
<dbReference type="AlphaFoldDB" id="A0A2N9HBA3"/>
<dbReference type="Pfam" id="PF03732">
    <property type="entry name" value="Retrotrans_gag"/>
    <property type="match status" value="1"/>
</dbReference>
<dbReference type="PANTHER" id="PTHR33437">
    <property type="entry name" value="OS06G0361200 PROTEIN"/>
    <property type="match status" value="1"/>
</dbReference>
<organism evidence="3">
    <name type="scientific">Fagus sylvatica</name>
    <name type="common">Beechnut</name>
    <dbReference type="NCBI Taxonomy" id="28930"/>
    <lineage>
        <taxon>Eukaryota</taxon>
        <taxon>Viridiplantae</taxon>
        <taxon>Streptophyta</taxon>
        <taxon>Embryophyta</taxon>
        <taxon>Tracheophyta</taxon>
        <taxon>Spermatophyta</taxon>
        <taxon>Magnoliopsida</taxon>
        <taxon>eudicotyledons</taxon>
        <taxon>Gunneridae</taxon>
        <taxon>Pentapetalae</taxon>
        <taxon>rosids</taxon>
        <taxon>fabids</taxon>
        <taxon>Fagales</taxon>
        <taxon>Fagaceae</taxon>
        <taxon>Fagus</taxon>
    </lineage>
</organism>
<protein>
    <recommendedName>
        <fullName evidence="2">Retrotransposon gag domain-containing protein</fullName>
    </recommendedName>
</protein>
<dbReference type="InterPro" id="IPR005162">
    <property type="entry name" value="Retrotrans_gag_dom"/>
</dbReference>
<feature type="compositionally biased region" description="Basic and acidic residues" evidence="1">
    <location>
        <begin position="315"/>
        <end position="334"/>
    </location>
</feature>
<feature type="region of interest" description="Disordered" evidence="1">
    <location>
        <begin position="298"/>
        <end position="367"/>
    </location>
</feature>
<name>A0A2N9HBA3_FAGSY</name>
<proteinExistence type="predicted"/>
<feature type="domain" description="Retrotransposon gag" evidence="2">
    <location>
        <begin position="185"/>
        <end position="271"/>
    </location>
</feature>
<gene>
    <name evidence="3" type="ORF">FSB_LOCUS36925</name>
</gene>
<feature type="compositionally biased region" description="Polar residues" evidence="1">
    <location>
        <begin position="148"/>
        <end position="157"/>
    </location>
</feature>
<feature type="region of interest" description="Disordered" evidence="1">
    <location>
        <begin position="44"/>
        <end position="65"/>
    </location>
</feature>